<dbReference type="AlphaFoldDB" id="A0A4R9LQT1"/>
<proteinExistence type="predicted"/>
<keyword evidence="2" id="KW-1185">Reference proteome</keyword>
<protein>
    <submittedName>
        <fullName evidence="1">Uncharacterized protein</fullName>
    </submittedName>
</protein>
<gene>
    <name evidence="1" type="ORF">EHS11_15590</name>
</gene>
<reference evidence="1" key="1">
    <citation type="journal article" date="2019" name="PLoS Negl. Trop. Dis.">
        <title>Revisiting the worldwide diversity of Leptospira species in the environment.</title>
        <authorList>
            <person name="Vincent A.T."/>
            <person name="Schiettekatte O."/>
            <person name="Bourhy P."/>
            <person name="Veyrier F.J."/>
            <person name="Picardeau M."/>
        </authorList>
    </citation>
    <scope>NUCLEOTIDE SEQUENCE [LARGE SCALE GENOMIC DNA]</scope>
    <source>
        <strain evidence="1">201400974</strain>
    </source>
</reference>
<dbReference type="Proteomes" id="UP000298264">
    <property type="component" value="Unassembled WGS sequence"/>
</dbReference>
<name>A0A4R9LQT1_9LEPT</name>
<dbReference type="OrthoDB" id="334780at2"/>
<evidence type="ECO:0000313" key="1">
    <source>
        <dbReference type="EMBL" id="TGN08330.1"/>
    </source>
</evidence>
<dbReference type="EMBL" id="RQHV01000061">
    <property type="protein sequence ID" value="TGN08330.1"/>
    <property type="molecule type" value="Genomic_DNA"/>
</dbReference>
<evidence type="ECO:0000313" key="2">
    <source>
        <dbReference type="Proteomes" id="UP000298264"/>
    </source>
</evidence>
<accession>A0A4R9LQT1</accession>
<sequence>MHPKLFDSTYLRKTHLENELKRMLQEIGDLNYHDLNDYDKGGFDGYNQALTEILKKLRT</sequence>
<organism evidence="1 2">
    <name type="scientific">Leptospira ilyithenensis</name>
    <dbReference type="NCBI Taxonomy" id="2484901"/>
    <lineage>
        <taxon>Bacteria</taxon>
        <taxon>Pseudomonadati</taxon>
        <taxon>Spirochaetota</taxon>
        <taxon>Spirochaetia</taxon>
        <taxon>Leptospirales</taxon>
        <taxon>Leptospiraceae</taxon>
        <taxon>Leptospira</taxon>
    </lineage>
</organism>
<comment type="caution">
    <text evidence="1">The sequence shown here is derived from an EMBL/GenBank/DDBJ whole genome shotgun (WGS) entry which is preliminary data.</text>
</comment>